<dbReference type="Pfam" id="PF14559">
    <property type="entry name" value="TPR_19"/>
    <property type="match status" value="1"/>
</dbReference>
<dbReference type="SMART" id="SM00028">
    <property type="entry name" value="TPR"/>
    <property type="match status" value="4"/>
</dbReference>
<dbReference type="Proteomes" id="UP000613743">
    <property type="component" value="Unassembled WGS sequence"/>
</dbReference>
<evidence type="ECO:0000313" key="4">
    <source>
        <dbReference type="Proteomes" id="UP000613743"/>
    </source>
</evidence>
<evidence type="ECO:0000313" key="3">
    <source>
        <dbReference type="EMBL" id="GGI87877.1"/>
    </source>
</evidence>
<dbReference type="AlphaFoldDB" id="A0A917JXN0"/>
<reference evidence="3" key="1">
    <citation type="journal article" date="2014" name="Int. J. Syst. Evol. Microbiol.">
        <title>Complete genome sequence of Corynebacterium casei LMG S-19264T (=DSM 44701T), isolated from a smear-ripened cheese.</title>
        <authorList>
            <consortium name="US DOE Joint Genome Institute (JGI-PGF)"/>
            <person name="Walter F."/>
            <person name="Albersmeier A."/>
            <person name="Kalinowski J."/>
            <person name="Ruckert C."/>
        </authorList>
    </citation>
    <scope>NUCLEOTIDE SEQUENCE</scope>
    <source>
        <strain evidence="3">JCM 30804</strain>
    </source>
</reference>
<feature type="transmembrane region" description="Helical" evidence="2">
    <location>
        <begin position="37"/>
        <end position="61"/>
    </location>
</feature>
<dbReference type="SUPFAM" id="SSF48452">
    <property type="entry name" value="TPR-like"/>
    <property type="match status" value="1"/>
</dbReference>
<accession>A0A917JXN0</accession>
<evidence type="ECO:0000256" key="2">
    <source>
        <dbReference type="SAM" id="Phobius"/>
    </source>
</evidence>
<keyword evidence="2" id="KW-0812">Transmembrane</keyword>
<protein>
    <submittedName>
        <fullName evidence="3">MSHA biogenesis protein MshN</fullName>
    </submittedName>
</protein>
<comment type="caution">
    <text evidence="3">The sequence shown here is derived from an EMBL/GenBank/DDBJ whole genome shotgun (WGS) entry which is preliminary data.</text>
</comment>
<feature type="compositionally biased region" description="Low complexity" evidence="1">
    <location>
        <begin position="155"/>
        <end position="167"/>
    </location>
</feature>
<sequence length="397" mass="43082">MSVINQMLKDLDTRQQPHAVEQVPAVRVPPQTKKQGYSVLFAACAVSLTLGGAAVFGYQYWQSLKADIASPSATSYVEHTQKKAEKATEEHTIQPAMIDGNNAAIASREPTDTELVDKIQNKGSHASGAEQLAMAEVTPIQERVASFASEKEARQTQTQTQVPQPKSPQVAKVAAKVAQPVTKKVAVVKSPSVAPVNMAVKEVKLSAKELGQKSAQAAKRAESLGRLDEAIAAYNQTLVLNAADHQTRKQLAALYFGRNQLPQAATVLTQGLVLYPDNSELSLLLSRVHQASGDFKQAIAVLTDIPDFGDFARQKWLQQTDLAQKVGDNPLAEKAYRQLVRAEPNQGRWWMGLAHALDSQQKYTDAKAAYQFALTKSGLSAQAAEYIEARLVQLGDS</sequence>
<feature type="region of interest" description="Disordered" evidence="1">
    <location>
        <begin position="147"/>
        <end position="167"/>
    </location>
</feature>
<keyword evidence="4" id="KW-1185">Reference proteome</keyword>
<dbReference type="InterPro" id="IPR019734">
    <property type="entry name" value="TPR_rpt"/>
</dbReference>
<dbReference type="InterPro" id="IPR011990">
    <property type="entry name" value="TPR-like_helical_dom_sf"/>
</dbReference>
<proteinExistence type="predicted"/>
<dbReference type="Gene3D" id="1.25.40.10">
    <property type="entry name" value="Tetratricopeptide repeat domain"/>
    <property type="match status" value="2"/>
</dbReference>
<gene>
    <name evidence="3" type="primary">mshN</name>
    <name evidence="3" type="ORF">GCM10009332_26560</name>
</gene>
<keyword evidence="2" id="KW-0472">Membrane</keyword>
<organism evidence="3 4">
    <name type="scientific">Shewanella gelidii</name>
    <dbReference type="NCBI Taxonomy" id="1642821"/>
    <lineage>
        <taxon>Bacteria</taxon>
        <taxon>Pseudomonadati</taxon>
        <taxon>Pseudomonadota</taxon>
        <taxon>Gammaproteobacteria</taxon>
        <taxon>Alteromonadales</taxon>
        <taxon>Shewanellaceae</taxon>
        <taxon>Shewanella</taxon>
    </lineage>
</organism>
<keyword evidence="2" id="KW-1133">Transmembrane helix</keyword>
<dbReference type="Pfam" id="PF13432">
    <property type="entry name" value="TPR_16"/>
    <property type="match status" value="1"/>
</dbReference>
<name>A0A917JXN0_9GAMM</name>
<dbReference type="EMBL" id="BMPZ01000008">
    <property type="protein sequence ID" value="GGI87877.1"/>
    <property type="molecule type" value="Genomic_DNA"/>
</dbReference>
<reference evidence="3" key="2">
    <citation type="submission" date="2020-09" db="EMBL/GenBank/DDBJ databases">
        <authorList>
            <person name="Sun Q."/>
            <person name="Ohkuma M."/>
        </authorList>
    </citation>
    <scope>NUCLEOTIDE SEQUENCE</scope>
    <source>
        <strain evidence="3">JCM 30804</strain>
    </source>
</reference>
<evidence type="ECO:0000256" key="1">
    <source>
        <dbReference type="SAM" id="MobiDB-lite"/>
    </source>
</evidence>
<dbReference type="RefSeq" id="WP_188921721.1">
    <property type="nucleotide sequence ID" value="NZ_BMPZ01000008.1"/>
</dbReference>